<feature type="compositionally biased region" description="Low complexity" evidence="1">
    <location>
        <begin position="385"/>
        <end position="394"/>
    </location>
</feature>
<dbReference type="GO" id="GO:0006351">
    <property type="term" value="P:DNA-templated transcription"/>
    <property type="evidence" value="ECO:0007669"/>
    <property type="project" value="InterPro"/>
</dbReference>
<feature type="region of interest" description="Disordered" evidence="1">
    <location>
        <begin position="601"/>
        <end position="620"/>
    </location>
</feature>
<protein>
    <submittedName>
        <fullName evidence="2">Protein SCAI-like</fullName>
    </submittedName>
</protein>
<dbReference type="Pfam" id="PF12070">
    <property type="entry name" value="SCAI"/>
    <property type="match status" value="1"/>
</dbReference>
<name>A0A6A7G254_9CRUS</name>
<dbReference type="GO" id="GO:0003714">
    <property type="term" value="F:transcription corepressor activity"/>
    <property type="evidence" value="ECO:0007669"/>
    <property type="project" value="InterPro"/>
</dbReference>
<sequence length="620" mass="71292">MKDERKQLMTATKMTDMDEHERKIVNEFCHLLEKSKQLFNGLRDLPQYGHKQWQAYFGRTFDIYTKLWKFQQQHRQILDSKYGLKRWQIGEIASKIGQLYYHYYLRTSETNYLNEAFSFYAAIRGRAYYSRTTKDDRGSDLMVKKLRYYARFIVVCLLLKRMKLVRDLVRELSQQIEEYATTYAPEDQLEWSLVLGEIRSFIDADNSINVLDMDSNTIVLSHRLSSHSTPPLEKAPSVSLTLQEILIVGNCNDQVKFSELTIDMFRMLQTLEREPLEDMAQIYDASPAPGKIPYANGETGGRLNKRENPHKYLLYKPTFSQLLVFLASGFKELPANGVMLLYISADGAFANHKHHHDPGYDYGGVVTNSKRDTEHHHHHHHHHQQQQQIILQQHNSKRTDGGGALQLRDMHSFYPGDLSCFTRKPLFVLVDSDNSSVFSNITPMFGQPLLVIMSPQDAPHQFQADEHQRGNLFTMFLHCPLMGLCLVSSVCDVPMLLWEKCQAIVDTFIAEAVRLINRARNIEPAFMQFFSDDFLRLLILRYVFCSTVLRAHRAFKGGSQYPCSNPSLPEGEVLGHPTLHSLVLEIAAAMEVAHLYNESPTATTTTLHDTNSSGNTPHHD</sequence>
<proteinExistence type="evidence at transcript level"/>
<evidence type="ECO:0000313" key="2">
    <source>
        <dbReference type="EMBL" id="LAC24554.1"/>
    </source>
</evidence>
<feature type="region of interest" description="Disordered" evidence="1">
    <location>
        <begin position="366"/>
        <end position="397"/>
    </location>
</feature>
<dbReference type="AlphaFoldDB" id="A0A6A7G254"/>
<organism evidence="2">
    <name type="scientific">Hirondellea gigas</name>
    <dbReference type="NCBI Taxonomy" id="1518452"/>
    <lineage>
        <taxon>Eukaryota</taxon>
        <taxon>Metazoa</taxon>
        <taxon>Ecdysozoa</taxon>
        <taxon>Arthropoda</taxon>
        <taxon>Crustacea</taxon>
        <taxon>Multicrustacea</taxon>
        <taxon>Malacostraca</taxon>
        <taxon>Eumalacostraca</taxon>
        <taxon>Peracarida</taxon>
        <taxon>Amphipoda</taxon>
        <taxon>Amphilochidea</taxon>
        <taxon>Lysianassida</taxon>
        <taxon>Lysianassidira</taxon>
        <taxon>Lysianassoidea</taxon>
        <taxon>Lysianassidae</taxon>
        <taxon>Hirondellea</taxon>
    </lineage>
</organism>
<evidence type="ECO:0000256" key="1">
    <source>
        <dbReference type="SAM" id="MobiDB-lite"/>
    </source>
</evidence>
<dbReference type="PANTHER" id="PTHR21243">
    <property type="entry name" value="PROTEIN SCAI"/>
    <property type="match status" value="1"/>
</dbReference>
<dbReference type="EMBL" id="IACT01005396">
    <property type="protein sequence ID" value="LAC24554.1"/>
    <property type="molecule type" value="mRNA"/>
</dbReference>
<accession>A0A6A7G254</accession>
<reference evidence="2" key="1">
    <citation type="submission" date="2017-11" db="EMBL/GenBank/DDBJ databases">
        <title>The sensing device of the deep-sea amphipod.</title>
        <authorList>
            <person name="Kobayashi H."/>
            <person name="Nagahama T."/>
            <person name="Arai W."/>
            <person name="Sasagawa Y."/>
            <person name="Umeda M."/>
            <person name="Hayashi T."/>
            <person name="Nikaido I."/>
            <person name="Watanabe H."/>
            <person name="Oguri K."/>
            <person name="Kitazato H."/>
            <person name="Fujioka K."/>
            <person name="Kido Y."/>
            <person name="Takami H."/>
        </authorList>
    </citation>
    <scope>NUCLEOTIDE SEQUENCE</scope>
    <source>
        <tissue evidence="2">Whole body</tissue>
    </source>
</reference>
<dbReference type="InterPro" id="IPR022709">
    <property type="entry name" value="SCAI"/>
</dbReference>